<protein>
    <recommendedName>
        <fullName evidence="4">Xylosidase/arabinosidase</fullName>
    </recommendedName>
</protein>
<dbReference type="EMBL" id="ML211289">
    <property type="protein sequence ID" value="TFK84865.1"/>
    <property type="molecule type" value="Genomic_DNA"/>
</dbReference>
<feature type="compositionally biased region" description="Low complexity" evidence="1">
    <location>
        <begin position="452"/>
        <end position="462"/>
    </location>
</feature>
<sequence length="922" mass="100669">MASSSSRGKTLKRADPSTIHDKFLVGYQGWFTCAGDGQPVGPGHHGWLHWFNYPIPDGGRPNTDLWPDVSDYTPSELFPAPGLKHANGEQAFLFSSRHPKTVQRHFHWMAQHGVDGAFLQRFLGQCDLEQGNEGIRKLRDEVGDRVMEAAEKEGRVFAIMYDVSGVAPDRIQRVLEHDWIHLIRRKAILDSPAYLREQGRPVVALWGFGMSDAHHSPATVRAITRFIRNNTPGGAYIMAGVPAHWRTSVMDADPNPEFVRVYMEDFDAISPWTIGRFSDEAGADRFEEEKIKGDVQFIKQHNDRWENNRGSMRKIDYIPVVFPGGSGYNLSEGKWSWNDCPRKGGHFMWRQLFNVRRHNVRTVYGAMWDEYDEGTAFMPVVSHKRQVPVHDKYRFMALDEDGFDLPPDWYMRICGFAAEGLRGDRLILGTFPSKELQDYWSTRPRYEPEPGPSSAGASGSSEVKGESWEDWEKLTQNKGGGDEPPPPPYSLEADEPQNQPASSGPPPVPLGRRPSTQSQAPSAPLSTRPAHPAVNSGSRPQSFAEPSTGPRVTSHPNSPLHSPLHVPTDEFSHLGITPSMPSSPRPGQGYNGLHSHSPSPRPVSPAHSHHSHHSHTSSHSVSGPLPPTEPGFAFPSPSVAPPPAPSGPPGPWSQAQWPPPEWNRPQGPTAVIEQFFHRDEQPQNVQTAAHHQSGYAPSYLSGHQSGTTSPPPPPLRPRPSLAHNSRPPASPTRDDYGHGSHDNVGGFAFPEAHVSAADNNFYGTPSFPSSPYNAPAPQESTYYSGTGQPISFPHAAGPAPPPPPRPYGYGNASMQDEYYTPMAPEAHAIGRPGDYPAPSAPHAAYGGPPSQNFSPPPPPPPAHNRPPQTGAGYSGNQGPGFSGGGPLGQALNLVGNVAGQGAKNSIQNLASSGTKLFSKYRR</sequence>
<feature type="compositionally biased region" description="Gly residues" evidence="1">
    <location>
        <begin position="872"/>
        <end position="887"/>
    </location>
</feature>
<feature type="compositionally biased region" description="Pro residues" evidence="1">
    <location>
        <begin position="854"/>
        <end position="864"/>
    </location>
</feature>
<evidence type="ECO:0008006" key="4">
    <source>
        <dbReference type="Google" id="ProtNLM"/>
    </source>
</evidence>
<evidence type="ECO:0000313" key="3">
    <source>
        <dbReference type="Proteomes" id="UP000308197"/>
    </source>
</evidence>
<feature type="compositionally biased region" description="Basic and acidic residues" evidence="1">
    <location>
        <begin position="732"/>
        <end position="741"/>
    </location>
</feature>
<feature type="compositionally biased region" description="Polar residues" evidence="1">
    <location>
        <begin position="514"/>
        <end position="525"/>
    </location>
</feature>
<feature type="compositionally biased region" description="Polar residues" evidence="1">
    <location>
        <begin position="757"/>
        <end position="789"/>
    </location>
</feature>
<feature type="compositionally biased region" description="Pro residues" evidence="1">
    <location>
        <begin position="638"/>
        <end position="662"/>
    </location>
</feature>
<dbReference type="InParanoid" id="A0A5C3P5B1"/>
<feature type="compositionally biased region" description="Polar residues" evidence="1">
    <location>
        <begin position="535"/>
        <end position="560"/>
    </location>
</feature>
<reference evidence="2 3" key="1">
    <citation type="journal article" date="2019" name="Nat. Ecol. Evol.">
        <title>Megaphylogeny resolves global patterns of mushroom evolution.</title>
        <authorList>
            <person name="Varga T."/>
            <person name="Krizsan K."/>
            <person name="Foldi C."/>
            <person name="Dima B."/>
            <person name="Sanchez-Garcia M."/>
            <person name="Sanchez-Ramirez S."/>
            <person name="Szollosi G.J."/>
            <person name="Szarkandi J.G."/>
            <person name="Papp V."/>
            <person name="Albert L."/>
            <person name="Andreopoulos W."/>
            <person name="Angelini C."/>
            <person name="Antonin V."/>
            <person name="Barry K.W."/>
            <person name="Bougher N.L."/>
            <person name="Buchanan P."/>
            <person name="Buyck B."/>
            <person name="Bense V."/>
            <person name="Catcheside P."/>
            <person name="Chovatia M."/>
            <person name="Cooper J."/>
            <person name="Damon W."/>
            <person name="Desjardin D."/>
            <person name="Finy P."/>
            <person name="Geml J."/>
            <person name="Haridas S."/>
            <person name="Hughes K."/>
            <person name="Justo A."/>
            <person name="Karasinski D."/>
            <person name="Kautmanova I."/>
            <person name="Kiss B."/>
            <person name="Kocsube S."/>
            <person name="Kotiranta H."/>
            <person name="LaButti K.M."/>
            <person name="Lechner B.E."/>
            <person name="Liimatainen K."/>
            <person name="Lipzen A."/>
            <person name="Lukacs Z."/>
            <person name="Mihaltcheva S."/>
            <person name="Morgado L.N."/>
            <person name="Niskanen T."/>
            <person name="Noordeloos M.E."/>
            <person name="Ohm R.A."/>
            <person name="Ortiz-Santana B."/>
            <person name="Ovrebo C."/>
            <person name="Racz N."/>
            <person name="Riley R."/>
            <person name="Savchenko A."/>
            <person name="Shiryaev A."/>
            <person name="Soop K."/>
            <person name="Spirin V."/>
            <person name="Szebenyi C."/>
            <person name="Tomsovsky M."/>
            <person name="Tulloss R.E."/>
            <person name="Uehling J."/>
            <person name="Grigoriev I.V."/>
            <person name="Vagvolgyi C."/>
            <person name="Papp T."/>
            <person name="Martin F.M."/>
            <person name="Miettinen O."/>
            <person name="Hibbett D.S."/>
            <person name="Nagy L.G."/>
        </authorList>
    </citation>
    <scope>NUCLEOTIDE SEQUENCE [LARGE SCALE GENOMIC DNA]</scope>
    <source>
        <strain evidence="2 3">HHB13444</strain>
    </source>
</reference>
<feature type="region of interest" description="Disordered" evidence="1">
    <location>
        <begin position="442"/>
        <end position="892"/>
    </location>
</feature>
<accession>A0A5C3P5B1</accession>
<evidence type="ECO:0000313" key="2">
    <source>
        <dbReference type="EMBL" id="TFK84865.1"/>
    </source>
</evidence>
<evidence type="ECO:0000256" key="1">
    <source>
        <dbReference type="SAM" id="MobiDB-lite"/>
    </source>
</evidence>
<dbReference type="STRING" id="1314778.A0A5C3P5B1"/>
<gene>
    <name evidence="2" type="ORF">K466DRAFT_495787</name>
</gene>
<feature type="compositionally biased region" description="Basic residues" evidence="1">
    <location>
        <begin position="607"/>
        <end position="616"/>
    </location>
</feature>
<dbReference type="Proteomes" id="UP000308197">
    <property type="component" value="Unassembled WGS sequence"/>
</dbReference>
<name>A0A5C3P5B1_9APHY</name>
<dbReference type="AlphaFoldDB" id="A0A5C3P5B1"/>
<proteinExistence type="predicted"/>
<dbReference type="Gene3D" id="3.20.20.80">
    <property type="entry name" value="Glycosidases"/>
    <property type="match status" value="1"/>
</dbReference>
<dbReference type="CDD" id="cd11576">
    <property type="entry name" value="GH99_GH71_like_2"/>
    <property type="match status" value="1"/>
</dbReference>
<feature type="compositionally biased region" description="Basic and acidic residues" evidence="1">
    <location>
        <begin position="463"/>
        <end position="475"/>
    </location>
</feature>
<organism evidence="2 3">
    <name type="scientific">Polyporus arcularius HHB13444</name>
    <dbReference type="NCBI Taxonomy" id="1314778"/>
    <lineage>
        <taxon>Eukaryota</taxon>
        <taxon>Fungi</taxon>
        <taxon>Dikarya</taxon>
        <taxon>Basidiomycota</taxon>
        <taxon>Agaricomycotina</taxon>
        <taxon>Agaricomycetes</taxon>
        <taxon>Polyporales</taxon>
        <taxon>Polyporaceae</taxon>
        <taxon>Polyporus</taxon>
    </lineage>
</organism>
<keyword evidence="3" id="KW-1185">Reference proteome</keyword>